<protein>
    <submittedName>
        <fullName evidence="2">Uncharacterized protein</fullName>
    </submittedName>
</protein>
<reference evidence="2" key="1">
    <citation type="submission" date="2016-11" db="UniProtKB">
        <authorList>
            <consortium name="WormBaseParasite"/>
        </authorList>
    </citation>
    <scope>IDENTIFICATION</scope>
</reference>
<dbReference type="AlphaFoldDB" id="A0A1I7WUW7"/>
<dbReference type="WBParaSite" id="Hba_08981">
    <property type="protein sequence ID" value="Hba_08981"/>
    <property type="gene ID" value="Hba_08981"/>
</dbReference>
<sequence>MTLNYLTLCIVLDPEKSVIALIFLLTAVYEGLSRYSREIPNYNVSLSGIFWGIQLKAPCSPWLSRLFRKIPISQELIISSSKFELNISPLYQKKLGLFRWYGLPELIGCSLLMFTLFGNVDWNQTLKYLFLAYCERS</sequence>
<evidence type="ECO:0000313" key="1">
    <source>
        <dbReference type="Proteomes" id="UP000095283"/>
    </source>
</evidence>
<accession>A0A1I7WUW7</accession>
<name>A0A1I7WUW7_HETBA</name>
<organism evidence="1 2">
    <name type="scientific">Heterorhabditis bacteriophora</name>
    <name type="common">Entomopathogenic nematode worm</name>
    <dbReference type="NCBI Taxonomy" id="37862"/>
    <lineage>
        <taxon>Eukaryota</taxon>
        <taxon>Metazoa</taxon>
        <taxon>Ecdysozoa</taxon>
        <taxon>Nematoda</taxon>
        <taxon>Chromadorea</taxon>
        <taxon>Rhabditida</taxon>
        <taxon>Rhabditina</taxon>
        <taxon>Rhabditomorpha</taxon>
        <taxon>Strongyloidea</taxon>
        <taxon>Heterorhabditidae</taxon>
        <taxon>Heterorhabditis</taxon>
    </lineage>
</organism>
<dbReference type="Proteomes" id="UP000095283">
    <property type="component" value="Unplaced"/>
</dbReference>
<evidence type="ECO:0000313" key="2">
    <source>
        <dbReference type="WBParaSite" id="Hba_08981"/>
    </source>
</evidence>
<keyword evidence="1" id="KW-1185">Reference proteome</keyword>
<proteinExistence type="predicted"/>